<dbReference type="Gene3D" id="1.10.510.10">
    <property type="entry name" value="Transferase(Phosphotransferase) domain 1"/>
    <property type="match status" value="2"/>
</dbReference>
<dbReference type="Proteomes" id="UP001203297">
    <property type="component" value="Unassembled WGS sequence"/>
</dbReference>
<feature type="region of interest" description="Disordered" evidence="2">
    <location>
        <begin position="458"/>
        <end position="619"/>
    </location>
</feature>
<dbReference type="EMBL" id="WTXG01000009">
    <property type="protein sequence ID" value="KAI0303379.1"/>
    <property type="molecule type" value="Genomic_DNA"/>
</dbReference>
<dbReference type="GO" id="GO:0005524">
    <property type="term" value="F:ATP binding"/>
    <property type="evidence" value="ECO:0007669"/>
    <property type="project" value="InterPro"/>
</dbReference>
<feature type="compositionally biased region" description="Pro residues" evidence="2">
    <location>
        <begin position="562"/>
        <end position="572"/>
    </location>
</feature>
<dbReference type="InterPro" id="IPR023578">
    <property type="entry name" value="Ras_GEF_dom_sf"/>
</dbReference>
<feature type="domain" description="Ras-GEF" evidence="3">
    <location>
        <begin position="833"/>
        <end position="978"/>
    </location>
</feature>
<dbReference type="Pfam" id="PF07714">
    <property type="entry name" value="PK_Tyr_Ser-Thr"/>
    <property type="match status" value="2"/>
</dbReference>
<keyword evidence="1" id="KW-0344">Guanine-nucleotide releasing factor</keyword>
<dbReference type="InterPro" id="IPR000719">
    <property type="entry name" value="Prot_kinase_dom"/>
</dbReference>
<keyword evidence="7" id="KW-1185">Reference proteome</keyword>
<dbReference type="Gene3D" id="1.20.870.10">
    <property type="entry name" value="Son of sevenless (SoS) protein Chain: S domain 1"/>
    <property type="match status" value="1"/>
</dbReference>
<dbReference type="InterPro" id="IPR036964">
    <property type="entry name" value="RASGEF_cat_dom_sf"/>
</dbReference>
<name>A0AAD4M658_9AGAM</name>
<dbReference type="PROSITE" id="PS50009">
    <property type="entry name" value="RASGEF_CAT"/>
    <property type="match status" value="1"/>
</dbReference>
<accession>A0AAD4M658</accession>
<dbReference type="PANTHER" id="PTHR44329">
    <property type="entry name" value="SERINE/THREONINE-PROTEIN KINASE TNNI3K-RELATED"/>
    <property type="match status" value="1"/>
</dbReference>
<gene>
    <name evidence="6" type="ORF">B0F90DRAFT_1816200</name>
</gene>
<protein>
    <submittedName>
        <fullName evidence="6">Uncharacterized protein</fullName>
    </submittedName>
</protein>
<feature type="compositionally biased region" description="Polar residues" evidence="2">
    <location>
        <begin position="578"/>
        <end position="595"/>
    </location>
</feature>
<dbReference type="PROSITE" id="PS50212">
    <property type="entry name" value="RASGEF_NTER"/>
    <property type="match status" value="1"/>
</dbReference>
<dbReference type="GO" id="GO:0004674">
    <property type="term" value="F:protein serine/threonine kinase activity"/>
    <property type="evidence" value="ECO:0007669"/>
    <property type="project" value="TreeGrafter"/>
</dbReference>
<comment type="caution">
    <text evidence="6">The sequence shown here is derived from an EMBL/GenBank/DDBJ whole genome shotgun (WGS) entry which is preliminary data.</text>
</comment>
<evidence type="ECO:0000256" key="2">
    <source>
        <dbReference type="SAM" id="MobiDB-lite"/>
    </source>
</evidence>
<dbReference type="Gene3D" id="1.20.930.20">
    <property type="entry name" value="Adaptor protein Cbl, N-terminal domain"/>
    <property type="match status" value="1"/>
</dbReference>
<feature type="domain" description="Protein kinase" evidence="4">
    <location>
        <begin position="216"/>
        <end position="455"/>
    </location>
</feature>
<dbReference type="SUPFAM" id="SSF56112">
    <property type="entry name" value="Protein kinase-like (PK-like)"/>
    <property type="match status" value="1"/>
</dbReference>
<dbReference type="Gene3D" id="1.10.840.10">
    <property type="entry name" value="Ras guanine-nucleotide exchange factors catalytic domain"/>
    <property type="match status" value="1"/>
</dbReference>
<reference evidence="6" key="1">
    <citation type="journal article" date="2022" name="New Phytol.">
        <title>Evolutionary transition to the ectomycorrhizal habit in the genomes of a hyperdiverse lineage of mushroom-forming fungi.</title>
        <authorList>
            <person name="Looney B."/>
            <person name="Miyauchi S."/>
            <person name="Morin E."/>
            <person name="Drula E."/>
            <person name="Courty P.E."/>
            <person name="Kohler A."/>
            <person name="Kuo A."/>
            <person name="LaButti K."/>
            <person name="Pangilinan J."/>
            <person name="Lipzen A."/>
            <person name="Riley R."/>
            <person name="Andreopoulos W."/>
            <person name="He G."/>
            <person name="Johnson J."/>
            <person name="Nolan M."/>
            <person name="Tritt A."/>
            <person name="Barry K.W."/>
            <person name="Grigoriev I.V."/>
            <person name="Nagy L.G."/>
            <person name="Hibbett D."/>
            <person name="Henrissat B."/>
            <person name="Matheny P.B."/>
            <person name="Labbe J."/>
            <person name="Martin F.M."/>
        </authorList>
    </citation>
    <scope>NUCLEOTIDE SEQUENCE</scope>
    <source>
        <strain evidence="6">BPL690</strain>
    </source>
</reference>
<dbReference type="CDD" id="cd06224">
    <property type="entry name" value="REM"/>
    <property type="match status" value="1"/>
</dbReference>
<dbReference type="InterPro" id="IPR059179">
    <property type="entry name" value="MLKL-like_MCAfunc"/>
</dbReference>
<dbReference type="InterPro" id="IPR051681">
    <property type="entry name" value="Ser/Thr_Kinases-Pseudokinases"/>
</dbReference>
<evidence type="ECO:0000256" key="1">
    <source>
        <dbReference type="PROSITE-ProRule" id="PRU00168"/>
    </source>
</evidence>
<organism evidence="6 7">
    <name type="scientific">Multifurca ochricompacta</name>
    <dbReference type="NCBI Taxonomy" id="376703"/>
    <lineage>
        <taxon>Eukaryota</taxon>
        <taxon>Fungi</taxon>
        <taxon>Dikarya</taxon>
        <taxon>Basidiomycota</taxon>
        <taxon>Agaricomycotina</taxon>
        <taxon>Agaricomycetes</taxon>
        <taxon>Russulales</taxon>
        <taxon>Russulaceae</taxon>
        <taxon>Multifurca</taxon>
    </lineage>
</organism>
<dbReference type="CDD" id="cd21037">
    <property type="entry name" value="MLKL_NTD"/>
    <property type="match status" value="1"/>
</dbReference>
<dbReference type="Pfam" id="PF00617">
    <property type="entry name" value="RasGEF"/>
    <property type="match status" value="1"/>
</dbReference>
<dbReference type="InterPro" id="IPR001245">
    <property type="entry name" value="Ser-Thr/Tyr_kinase_cat_dom"/>
</dbReference>
<dbReference type="Pfam" id="PF00618">
    <property type="entry name" value="RasGEF_N"/>
    <property type="match status" value="1"/>
</dbReference>
<dbReference type="PROSITE" id="PS50011">
    <property type="entry name" value="PROTEIN_KINASE_DOM"/>
    <property type="match status" value="1"/>
</dbReference>
<evidence type="ECO:0000313" key="7">
    <source>
        <dbReference type="Proteomes" id="UP001203297"/>
    </source>
</evidence>
<feature type="domain" description="N-terminal Ras-GEF" evidence="5">
    <location>
        <begin position="679"/>
        <end position="806"/>
    </location>
</feature>
<dbReference type="GO" id="GO:0007264">
    <property type="term" value="P:small GTPase-mediated signal transduction"/>
    <property type="evidence" value="ECO:0007669"/>
    <property type="project" value="InterPro"/>
</dbReference>
<dbReference type="InterPro" id="IPR036537">
    <property type="entry name" value="Adaptor_Cbl_N_dom_sf"/>
</dbReference>
<dbReference type="InterPro" id="IPR000651">
    <property type="entry name" value="Ras-like_Gua-exchang_fac_N"/>
</dbReference>
<feature type="compositionally biased region" description="Low complexity" evidence="2">
    <location>
        <begin position="474"/>
        <end position="489"/>
    </location>
</feature>
<dbReference type="GO" id="GO:0007166">
    <property type="term" value="P:cell surface receptor signaling pathway"/>
    <property type="evidence" value="ECO:0007669"/>
    <property type="project" value="InterPro"/>
</dbReference>
<evidence type="ECO:0000259" key="5">
    <source>
        <dbReference type="PROSITE" id="PS50212"/>
    </source>
</evidence>
<proteinExistence type="predicted"/>
<dbReference type="AlphaFoldDB" id="A0AAD4M658"/>
<evidence type="ECO:0000259" key="4">
    <source>
        <dbReference type="PROSITE" id="PS50011"/>
    </source>
</evidence>
<dbReference type="InterPro" id="IPR011009">
    <property type="entry name" value="Kinase-like_dom_sf"/>
</dbReference>
<dbReference type="InterPro" id="IPR001895">
    <property type="entry name" value="RASGEF_cat_dom"/>
</dbReference>
<dbReference type="GO" id="GO:0005085">
    <property type="term" value="F:guanyl-nucleotide exchange factor activity"/>
    <property type="evidence" value="ECO:0007669"/>
    <property type="project" value="UniProtKB-KW"/>
</dbReference>
<sequence>MSPKNIAPVSGLAEVSGSGLLIANSLIRAAKNVKIYRSQCDELSRRCLELVSALRDHSPGLEGTRAQQAVDEVERVLTRILEKVNKWGELGKMRSFVKQTEIKMGLDESYRELHTCSMQFNISLQLYASNRNKELEEIRKRDHDELIEMITRVLHDKNLLKITLATSTREDAHSVGLKEADFGETQEMELQEDFGELRGWVEGLPPMVDLSGSVVRTSEHAVATGGSQDIYTGEWTGKEVALGYPRNQTRSAQERFKRQVEIWRTLRHPNILQLLGIAYIGDFVYSVSPYMEFGNVMRYLEYNPGADRVFLLSETASDERPNIWRWPRMPWDFGSARVEEVPATEAFNYGSPRWLAPELMTNSSYVPTTRATDVWSFGMLCIEIFTEKVPFSHIQNEAYVPLVIREGQLPTRPENSITTRGLDDTMWKLTTECWKRDPESRPSMSEVREAIQNALPLRSCRPSLSNSRTHRHSSSLSSVSSSPANARPSLLTMSRPPRITGLTPPTAPLPLPSSLTREDAPLSEQSNRGPSPASFPLHKSPILKDKPLSSSPPSPMGLSPSAPRPIPSPVPSPLSSSYQKPRLSTTPESRTSVSPISDRADWPFTPLPPLSLRKPSTSSGASMSLLLEPVQGGADQLNRAGSVSAISVHSTDGGPTTNISGGLLEAAIQDPEPVLRRAADGSVEAGTLEGLVDRLIQETHNRAKDNEVQRIFLVTYRLFTTAEDLFKILKKRFEEMGDVLRVSLSIGRSSIRYSILLFLRTWLKAEGEFIGRELLSSIKEFALSVSGSETMREVTREIVDLSSEKMDAIVTSPILPSQSRLGTGLPSFPEQVKAIDIAISLSVIEGDSYGKITHADYIAHLRGSPITKHIELATKANNRLVNWVKRKVLSPEDVNRRANSFRLFVLVAEECRKLQNFSSMSAILAALQSATLASSTTSQLILTRESKLTKNESNSYAYLKAPSILKATIGLTVKHYEI</sequence>
<evidence type="ECO:0000259" key="3">
    <source>
        <dbReference type="PROSITE" id="PS50009"/>
    </source>
</evidence>
<evidence type="ECO:0000313" key="6">
    <source>
        <dbReference type="EMBL" id="KAI0303379.1"/>
    </source>
</evidence>
<dbReference type="SUPFAM" id="SSF48366">
    <property type="entry name" value="Ras GEF"/>
    <property type="match status" value="1"/>
</dbReference>